<proteinExistence type="predicted"/>
<keyword evidence="2" id="KW-1185">Reference proteome</keyword>
<dbReference type="EMBL" id="CP017480">
    <property type="protein sequence ID" value="APG05202.1"/>
    <property type="molecule type" value="Genomic_DNA"/>
</dbReference>
<name>A0A0G9HDK6_9GAMM</name>
<evidence type="ECO:0000313" key="1">
    <source>
        <dbReference type="EMBL" id="APG05202.1"/>
    </source>
</evidence>
<organism evidence="1 2">
    <name type="scientific">Luteibacter rhizovicinus DSM 16549</name>
    <dbReference type="NCBI Taxonomy" id="1440763"/>
    <lineage>
        <taxon>Bacteria</taxon>
        <taxon>Pseudomonadati</taxon>
        <taxon>Pseudomonadota</taxon>
        <taxon>Gammaproteobacteria</taxon>
        <taxon>Lysobacterales</taxon>
        <taxon>Rhodanobacteraceae</taxon>
        <taxon>Luteibacter</taxon>
    </lineage>
</organism>
<dbReference type="PATRIC" id="fig|1440763.5.peg.778"/>
<evidence type="ECO:0000313" key="2">
    <source>
        <dbReference type="Proteomes" id="UP000182987"/>
    </source>
</evidence>
<sequence>MRRLALTCVGVAVMAIGAGAVRASSPPLERPGDTFETLHSRYDARAADDPDALHLLVQAAMLCREYEPNWKSEPFITSSFRVFGAWQDRFCGGVNRGNDYARYKAIGKTTPWNSPVEKPLTLDEAVEVALTSDSPMRLESAAYAIENGSIRWQLGTGFLRYTNTVPNLGQLQAMAVRSIACRYSGACDAGGMDTMWMCARDRRCTPAITVFGLWATEHSRVEMAAVRSMLQQLMQERERRGADR</sequence>
<dbReference type="Proteomes" id="UP000182987">
    <property type="component" value="Chromosome"/>
</dbReference>
<dbReference type="AlphaFoldDB" id="A0A0G9HDK6"/>
<accession>A0A0G9HDK6</accession>
<reference evidence="2" key="1">
    <citation type="submission" date="2016-09" db="EMBL/GenBank/DDBJ databases">
        <authorList>
            <person name="Lysoe E."/>
        </authorList>
    </citation>
    <scope>NUCLEOTIDE SEQUENCE [LARGE SCALE GENOMIC DNA]</scope>
    <source>
        <strain evidence="2">LJ96T</strain>
    </source>
</reference>
<protein>
    <submittedName>
        <fullName evidence="1">Uncharacterized protein</fullName>
    </submittedName>
</protein>
<gene>
    <name evidence="1" type="ORF">BJI69_15715</name>
</gene>
<dbReference type="KEGG" id="lrz:BJI69_15715"/>
<dbReference type="STRING" id="1440763.BJI69_15715"/>